<keyword evidence="4" id="KW-1185">Reference proteome</keyword>
<proteinExistence type="inferred from homology"/>
<dbReference type="InterPro" id="IPR029044">
    <property type="entry name" value="Nucleotide-diphossugar_trans"/>
</dbReference>
<protein>
    <recommendedName>
        <fullName evidence="2">Glycosyltransferase 2-like domain-containing protein</fullName>
    </recommendedName>
</protein>
<dbReference type="STRING" id="202789.GCA_001457435_00904"/>
<evidence type="ECO:0000313" key="4">
    <source>
        <dbReference type="Proteomes" id="UP000009888"/>
    </source>
</evidence>
<dbReference type="InterPro" id="IPR050256">
    <property type="entry name" value="Glycosyltransferase_2"/>
</dbReference>
<dbReference type="Pfam" id="PF00535">
    <property type="entry name" value="Glycos_transf_2"/>
    <property type="match status" value="1"/>
</dbReference>
<sequence length="252" mass="27607">MTTESFDGTGLVVLIPAWNEQESLPSVLHELHVCVPKADVVVIDDGSRDHTSEIARAEGATALTLPINMGVGGAMRTGYRYAWRGGYELAVQVDADGQHRPSDIARLVERMRETNADLVIGARFAGVGNYRVKGPRAWAMSFLSSILSRINKTKLTDTTSGFKLTNRHAIRVFSDEMPAEYLGDTIEALVIAAKHGLRVEQVGVDMRERIAGQPSQSPWKSAKLLLRGLISMAVAASRPRAKELNKKEEGRQ</sequence>
<comment type="similarity">
    <text evidence="1">Belongs to the glycosyltransferase 2 family.</text>
</comment>
<dbReference type="PATRIC" id="fig|883066.3.peg.1269"/>
<dbReference type="HOGENOM" id="CLU_033536_7_4_11"/>
<feature type="domain" description="Glycosyltransferase 2-like" evidence="2">
    <location>
        <begin position="13"/>
        <end position="170"/>
    </location>
</feature>
<evidence type="ECO:0000313" key="3">
    <source>
        <dbReference type="EMBL" id="EKU94757.1"/>
    </source>
</evidence>
<reference evidence="3 4" key="1">
    <citation type="submission" date="2012-09" db="EMBL/GenBank/DDBJ databases">
        <title>The Genome Sequence of Actinobaculum massiliae ACS-171-V-COL2.</title>
        <authorList>
            <consortium name="The Broad Institute Genome Sequencing Platform"/>
            <person name="Earl A."/>
            <person name="Ward D."/>
            <person name="Feldgarden M."/>
            <person name="Gevers D."/>
            <person name="Saerens B."/>
            <person name="Vaneechoutte M."/>
            <person name="Walker B."/>
            <person name="Young S.K."/>
            <person name="Zeng Q."/>
            <person name="Gargeya S."/>
            <person name="Fitzgerald M."/>
            <person name="Haas B."/>
            <person name="Abouelleil A."/>
            <person name="Alvarado L."/>
            <person name="Arachchi H.M."/>
            <person name="Berlin A."/>
            <person name="Chapman S.B."/>
            <person name="Goldberg J."/>
            <person name="Griggs A."/>
            <person name="Gujja S."/>
            <person name="Hansen M."/>
            <person name="Howarth C."/>
            <person name="Imamovic A."/>
            <person name="Larimer J."/>
            <person name="McCowen C."/>
            <person name="Montmayeur A."/>
            <person name="Murphy C."/>
            <person name="Neiman D."/>
            <person name="Pearson M."/>
            <person name="Priest M."/>
            <person name="Roberts A."/>
            <person name="Saif S."/>
            <person name="Shea T."/>
            <person name="Sisk P."/>
            <person name="Sykes S."/>
            <person name="Wortman J."/>
            <person name="Nusbaum C."/>
            <person name="Birren B."/>
        </authorList>
    </citation>
    <scope>NUCLEOTIDE SEQUENCE [LARGE SCALE GENOMIC DNA]</scope>
    <source>
        <strain evidence="4">ACS-171-V-Col2</strain>
    </source>
</reference>
<evidence type="ECO:0000259" key="2">
    <source>
        <dbReference type="Pfam" id="PF00535"/>
    </source>
</evidence>
<dbReference type="SUPFAM" id="SSF53448">
    <property type="entry name" value="Nucleotide-diphospho-sugar transferases"/>
    <property type="match status" value="1"/>
</dbReference>
<dbReference type="RefSeq" id="WP_007001417.1">
    <property type="nucleotide sequence ID" value="NZ_JH992955.1"/>
</dbReference>
<comment type="caution">
    <text evidence="3">The sequence shown here is derived from an EMBL/GenBank/DDBJ whole genome shotgun (WGS) entry which is preliminary data.</text>
</comment>
<gene>
    <name evidence="3" type="ORF">HMPREF9233_01211</name>
</gene>
<organism evidence="3 4">
    <name type="scientific">Actinobaculum massiliense ACS-171-V-Col2</name>
    <dbReference type="NCBI Taxonomy" id="883066"/>
    <lineage>
        <taxon>Bacteria</taxon>
        <taxon>Bacillati</taxon>
        <taxon>Actinomycetota</taxon>
        <taxon>Actinomycetes</taxon>
        <taxon>Actinomycetales</taxon>
        <taxon>Actinomycetaceae</taxon>
        <taxon>Actinobaculum</taxon>
    </lineage>
</organism>
<dbReference type="Gene3D" id="3.90.550.10">
    <property type="entry name" value="Spore Coat Polysaccharide Biosynthesis Protein SpsA, Chain A"/>
    <property type="match status" value="1"/>
</dbReference>
<dbReference type="AlphaFoldDB" id="K9EUS2"/>
<dbReference type="PANTHER" id="PTHR48090">
    <property type="entry name" value="UNDECAPRENYL-PHOSPHATE 4-DEOXY-4-FORMAMIDO-L-ARABINOSE TRANSFERASE-RELATED"/>
    <property type="match status" value="1"/>
</dbReference>
<dbReference type="EMBL" id="AGWL01000007">
    <property type="protein sequence ID" value="EKU94757.1"/>
    <property type="molecule type" value="Genomic_DNA"/>
</dbReference>
<dbReference type="InterPro" id="IPR001173">
    <property type="entry name" value="Glyco_trans_2-like"/>
</dbReference>
<dbReference type="PANTHER" id="PTHR48090:SF7">
    <property type="entry name" value="RFBJ PROTEIN"/>
    <property type="match status" value="1"/>
</dbReference>
<dbReference type="eggNOG" id="COG1216">
    <property type="taxonomic scope" value="Bacteria"/>
</dbReference>
<evidence type="ECO:0000256" key="1">
    <source>
        <dbReference type="ARBA" id="ARBA00006739"/>
    </source>
</evidence>
<dbReference type="Proteomes" id="UP000009888">
    <property type="component" value="Unassembled WGS sequence"/>
</dbReference>
<name>K9EUS2_9ACTO</name>
<dbReference type="CDD" id="cd04179">
    <property type="entry name" value="DPM_DPG-synthase_like"/>
    <property type="match status" value="1"/>
</dbReference>
<accession>K9EUS2</accession>